<dbReference type="Pfam" id="PF00293">
    <property type="entry name" value="NUDIX"/>
    <property type="match status" value="1"/>
</dbReference>
<name>A0A9P8V036_9PEZI</name>
<sequence length="205" mass="22825">MSEQNPVPDKAPYHPPAFTLGPNLALYDVPLASYLPSNLCASGIPYQGIATGSVVIDPRTTKVLLVQRAPHDSMPLRWETPGGAVDPEDESIIHGAVRELYEEAGLVATRVCEVVGGVRVFFTRRGQLMGRINFLVEVDVPQDGDIDVKLDPNEHVQYVWASEEEARAKRVDEVVFEYTNKAQEQTIYEAFRIWRERASGTSETL</sequence>
<dbReference type="GeneID" id="70130584"/>
<dbReference type="OrthoDB" id="276276at2759"/>
<keyword evidence="2" id="KW-0378">Hydrolase</keyword>
<evidence type="ECO:0000259" key="1">
    <source>
        <dbReference type="PROSITE" id="PS51462"/>
    </source>
</evidence>
<accession>A0A9P8V036</accession>
<organism evidence="2 3">
    <name type="scientific">Truncatella angustata</name>
    <dbReference type="NCBI Taxonomy" id="152316"/>
    <lineage>
        <taxon>Eukaryota</taxon>
        <taxon>Fungi</taxon>
        <taxon>Dikarya</taxon>
        <taxon>Ascomycota</taxon>
        <taxon>Pezizomycotina</taxon>
        <taxon>Sordariomycetes</taxon>
        <taxon>Xylariomycetidae</taxon>
        <taxon>Amphisphaeriales</taxon>
        <taxon>Sporocadaceae</taxon>
        <taxon>Truncatella</taxon>
    </lineage>
</organism>
<dbReference type="GO" id="GO:0016787">
    <property type="term" value="F:hydrolase activity"/>
    <property type="evidence" value="ECO:0007669"/>
    <property type="project" value="UniProtKB-KW"/>
</dbReference>
<dbReference type="RefSeq" id="XP_045965459.1">
    <property type="nucleotide sequence ID" value="XM_046101692.1"/>
</dbReference>
<dbReference type="PROSITE" id="PS51462">
    <property type="entry name" value="NUDIX"/>
    <property type="match status" value="1"/>
</dbReference>
<dbReference type="InterPro" id="IPR000086">
    <property type="entry name" value="NUDIX_hydrolase_dom"/>
</dbReference>
<comment type="caution">
    <text evidence="2">The sequence shown here is derived from an EMBL/GenBank/DDBJ whole genome shotgun (WGS) entry which is preliminary data.</text>
</comment>
<proteinExistence type="predicted"/>
<evidence type="ECO:0000313" key="2">
    <source>
        <dbReference type="EMBL" id="KAH6661328.1"/>
    </source>
</evidence>
<dbReference type="Proteomes" id="UP000758603">
    <property type="component" value="Unassembled WGS sequence"/>
</dbReference>
<dbReference type="Gene3D" id="3.90.79.10">
    <property type="entry name" value="Nucleoside Triphosphate Pyrophosphohydrolase"/>
    <property type="match status" value="1"/>
</dbReference>
<keyword evidence="3" id="KW-1185">Reference proteome</keyword>
<gene>
    <name evidence="2" type="ORF">BKA67DRAFT_550880</name>
</gene>
<dbReference type="PANTHER" id="PTHR43736">
    <property type="entry name" value="ADP-RIBOSE PYROPHOSPHATASE"/>
    <property type="match status" value="1"/>
</dbReference>
<feature type="domain" description="Nudix hydrolase" evidence="1">
    <location>
        <begin position="46"/>
        <end position="184"/>
    </location>
</feature>
<dbReference type="PANTHER" id="PTHR43736:SF1">
    <property type="entry name" value="DIHYDRONEOPTERIN TRIPHOSPHATE DIPHOSPHATASE"/>
    <property type="match status" value="1"/>
</dbReference>
<dbReference type="AlphaFoldDB" id="A0A9P8V036"/>
<evidence type="ECO:0000313" key="3">
    <source>
        <dbReference type="Proteomes" id="UP000758603"/>
    </source>
</evidence>
<dbReference type="SUPFAM" id="SSF55811">
    <property type="entry name" value="Nudix"/>
    <property type="match status" value="1"/>
</dbReference>
<protein>
    <submittedName>
        <fullName evidence="2">NUDIX hydrolase domain-like protein</fullName>
    </submittedName>
</protein>
<dbReference type="EMBL" id="JAGPXC010000001">
    <property type="protein sequence ID" value="KAH6661328.1"/>
    <property type="molecule type" value="Genomic_DNA"/>
</dbReference>
<dbReference type="CDD" id="cd02883">
    <property type="entry name" value="NUDIX_Hydrolase"/>
    <property type="match status" value="1"/>
</dbReference>
<reference evidence="2" key="1">
    <citation type="journal article" date="2021" name="Nat. Commun.">
        <title>Genetic determinants of endophytism in the Arabidopsis root mycobiome.</title>
        <authorList>
            <person name="Mesny F."/>
            <person name="Miyauchi S."/>
            <person name="Thiergart T."/>
            <person name="Pickel B."/>
            <person name="Atanasova L."/>
            <person name="Karlsson M."/>
            <person name="Huettel B."/>
            <person name="Barry K.W."/>
            <person name="Haridas S."/>
            <person name="Chen C."/>
            <person name="Bauer D."/>
            <person name="Andreopoulos W."/>
            <person name="Pangilinan J."/>
            <person name="LaButti K."/>
            <person name="Riley R."/>
            <person name="Lipzen A."/>
            <person name="Clum A."/>
            <person name="Drula E."/>
            <person name="Henrissat B."/>
            <person name="Kohler A."/>
            <person name="Grigoriev I.V."/>
            <person name="Martin F.M."/>
            <person name="Hacquard S."/>
        </authorList>
    </citation>
    <scope>NUCLEOTIDE SEQUENCE</scope>
    <source>
        <strain evidence="2">MPI-SDFR-AT-0073</strain>
    </source>
</reference>
<dbReference type="InterPro" id="IPR015797">
    <property type="entry name" value="NUDIX_hydrolase-like_dom_sf"/>
</dbReference>